<evidence type="ECO:0000313" key="3">
    <source>
        <dbReference type="Proteomes" id="UP001151516"/>
    </source>
</evidence>
<keyword evidence="3" id="KW-1185">Reference proteome</keyword>
<evidence type="ECO:0000313" key="2">
    <source>
        <dbReference type="EMBL" id="KAJ2688249.1"/>
    </source>
</evidence>
<feature type="region of interest" description="Disordered" evidence="1">
    <location>
        <begin position="1"/>
        <end position="55"/>
    </location>
</feature>
<accession>A0A9W8GL36</accession>
<reference evidence="2" key="1">
    <citation type="submission" date="2022-07" db="EMBL/GenBank/DDBJ databases">
        <title>Phylogenomic reconstructions and comparative analyses of Kickxellomycotina fungi.</title>
        <authorList>
            <person name="Reynolds N.K."/>
            <person name="Stajich J.E."/>
            <person name="Barry K."/>
            <person name="Grigoriev I.V."/>
            <person name="Crous P."/>
            <person name="Smith M.E."/>
        </authorList>
    </citation>
    <scope>NUCLEOTIDE SEQUENCE</scope>
    <source>
        <strain evidence="2">CBS 109367</strain>
    </source>
</reference>
<sequence length="473" mass="52638">MPHILPGRGVRKISSHLRERLGTLKRRKRNYGDETNEQHQGDEVGLESSTTKHPPMCIDIVHPHTYESGISDQTVVKIPQASQPMNYWLNDNDSDSGSDRSAHTIDGRFAPQQPAPRPIPAAKSSRFSREEWQVRADGALFGSHRRRPDPKLDDSPVLPKSMLKPTHSLSSISLSSSVSSIDMRKRLDSGIGSHCSPKPRVEKDERGSIDLDIYQKCVNALNELLFATNAQIDEEVQALIRHYLNGQRMSPFMPVFTSIVDQSFADFSVAARSILAVVDHVNSRPQFCTSKEPGVSVSGNFSGSTESLLTEIVNGYMGLDIADSSDKPRRKNTPSGNLDPLSAESLEHLLRTYGINVVKYSKEQMRLFALTGLTKYVTNQILLGTGIENDLIDKLDEAAEALALVMDQIDILDSLDSPTQGRRNTVDCEDIAALRLRAAQYRDNVDRIQLEARDSGYTRRIYESILAEIQSLN</sequence>
<feature type="compositionally biased region" description="Basic and acidic residues" evidence="1">
    <location>
        <begin position="30"/>
        <end position="42"/>
    </location>
</feature>
<name>A0A9W8GL36_9FUNG</name>
<comment type="caution">
    <text evidence="2">The sequence shown here is derived from an EMBL/GenBank/DDBJ whole genome shotgun (WGS) entry which is preliminary data.</text>
</comment>
<dbReference type="AlphaFoldDB" id="A0A9W8GL36"/>
<organism evidence="2 3">
    <name type="scientific">Coemansia spiralis</name>
    <dbReference type="NCBI Taxonomy" id="417178"/>
    <lineage>
        <taxon>Eukaryota</taxon>
        <taxon>Fungi</taxon>
        <taxon>Fungi incertae sedis</taxon>
        <taxon>Zoopagomycota</taxon>
        <taxon>Kickxellomycotina</taxon>
        <taxon>Kickxellomycetes</taxon>
        <taxon>Kickxellales</taxon>
        <taxon>Kickxellaceae</taxon>
        <taxon>Coemansia</taxon>
    </lineage>
</organism>
<evidence type="ECO:0000256" key="1">
    <source>
        <dbReference type="SAM" id="MobiDB-lite"/>
    </source>
</evidence>
<dbReference type="OrthoDB" id="5557105at2759"/>
<dbReference type="Proteomes" id="UP001151516">
    <property type="component" value="Unassembled WGS sequence"/>
</dbReference>
<dbReference type="EMBL" id="JANBTX010000051">
    <property type="protein sequence ID" value="KAJ2688249.1"/>
    <property type="molecule type" value="Genomic_DNA"/>
</dbReference>
<gene>
    <name evidence="2" type="ORF">IWW39_002375</name>
</gene>
<feature type="region of interest" description="Disordered" evidence="1">
    <location>
        <begin position="86"/>
        <end position="164"/>
    </location>
</feature>
<proteinExistence type="predicted"/>
<feature type="compositionally biased region" description="Basic and acidic residues" evidence="1">
    <location>
        <begin position="97"/>
        <end position="106"/>
    </location>
</feature>
<protein>
    <submittedName>
        <fullName evidence="2">Uncharacterized protein</fullName>
    </submittedName>
</protein>